<feature type="non-terminal residue" evidence="1">
    <location>
        <position position="61"/>
    </location>
</feature>
<protein>
    <submittedName>
        <fullName evidence="1">Uncharacterized protein</fullName>
    </submittedName>
</protein>
<name>X1QWE7_9ZZZZ</name>
<dbReference type="EMBL" id="BARV01043251">
    <property type="protein sequence ID" value="GAI55215.1"/>
    <property type="molecule type" value="Genomic_DNA"/>
</dbReference>
<gene>
    <name evidence="1" type="ORF">S06H3_64647</name>
</gene>
<accession>X1QWE7</accession>
<dbReference type="AlphaFoldDB" id="X1QWE7"/>
<comment type="caution">
    <text evidence="1">The sequence shown here is derived from an EMBL/GenBank/DDBJ whole genome shotgun (WGS) entry which is preliminary data.</text>
</comment>
<evidence type="ECO:0000313" key="1">
    <source>
        <dbReference type="EMBL" id="GAI55215.1"/>
    </source>
</evidence>
<reference evidence="1" key="1">
    <citation type="journal article" date="2014" name="Front. Microbiol.">
        <title>High frequency of phylogenetically diverse reductive dehalogenase-homologous genes in deep subseafloor sedimentary metagenomes.</title>
        <authorList>
            <person name="Kawai M."/>
            <person name="Futagami T."/>
            <person name="Toyoda A."/>
            <person name="Takaki Y."/>
            <person name="Nishi S."/>
            <person name="Hori S."/>
            <person name="Arai W."/>
            <person name="Tsubouchi T."/>
            <person name="Morono Y."/>
            <person name="Uchiyama I."/>
            <person name="Ito T."/>
            <person name="Fujiyama A."/>
            <person name="Inagaki F."/>
            <person name="Takami H."/>
        </authorList>
    </citation>
    <scope>NUCLEOTIDE SEQUENCE</scope>
    <source>
        <strain evidence="1">Expedition CK06-06</strain>
    </source>
</reference>
<organism evidence="1">
    <name type="scientific">marine sediment metagenome</name>
    <dbReference type="NCBI Taxonomy" id="412755"/>
    <lineage>
        <taxon>unclassified sequences</taxon>
        <taxon>metagenomes</taxon>
        <taxon>ecological metagenomes</taxon>
    </lineage>
</organism>
<sequence length="61" mass="7118">MNLTEQKILTCSTELNPDSNQQEKMRQLMSHDVDVDHLISLPYREGMAGLLYKNLINRLEE</sequence>
<proteinExistence type="predicted"/>